<keyword evidence="1" id="KW-0812">Transmembrane</keyword>
<dbReference type="EMBL" id="JASPKZ010008371">
    <property type="protein sequence ID" value="KAJ9579878.1"/>
    <property type="molecule type" value="Genomic_DNA"/>
</dbReference>
<sequence length="148" mass="16974">MLKHFLQLISFQGRVPPTSILQLWFFFFKITSVGDPILLIIGLILFPGLIIIWLPLSDFVYTTFLLFISLSVFKFSLQTGFLFVFFILFKISSHFFLMIIFSSVTNPSIEFSMSTMLKFAFHSSPPLTGVLMDPSAPYMKCISATLRY</sequence>
<accession>A0AAD7ZH80</accession>
<keyword evidence="3" id="KW-1185">Reference proteome</keyword>
<reference evidence="2" key="2">
    <citation type="submission" date="2023-05" db="EMBL/GenBank/DDBJ databases">
        <authorList>
            <person name="Fouks B."/>
        </authorList>
    </citation>
    <scope>NUCLEOTIDE SEQUENCE</scope>
    <source>
        <strain evidence="2">Stay&amp;Tobe</strain>
        <tissue evidence="2">Testes</tissue>
    </source>
</reference>
<protein>
    <submittedName>
        <fullName evidence="2">Uncharacterized protein</fullName>
    </submittedName>
</protein>
<feature type="transmembrane region" description="Helical" evidence="1">
    <location>
        <begin position="80"/>
        <end position="104"/>
    </location>
</feature>
<dbReference type="Proteomes" id="UP001233999">
    <property type="component" value="Unassembled WGS sequence"/>
</dbReference>
<dbReference type="AlphaFoldDB" id="A0AAD7ZH80"/>
<keyword evidence="1" id="KW-0472">Membrane</keyword>
<gene>
    <name evidence="2" type="ORF">L9F63_004480</name>
</gene>
<name>A0AAD7ZH80_DIPPU</name>
<evidence type="ECO:0000313" key="3">
    <source>
        <dbReference type="Proteomes" id="UP001233999"/>
    </source>
</evidence>
<organism evidence="2 3">
    <name type="scientific">Diploptera punctata</name>
    <name type="common">Pacific beetle cockroach</name>
    <dbReference type="NCBI Taxonomy" id="6984"/>
    <lineage>
        <taxon>Eukaryota</taxon>
        <taxon>Metazoa</taxon>
        <taxon>Ecdysozoa</taxon>
        <taxon>Arthropoda</taxon>
        <taxon>Hexapoda</taxon>
        <taxon>Insecta</taxon>
        <taxon>Pterygota</taxon>
        <taxon>Neoptera</taxon>
        <taxon>Polyneoptera</taxon>
        <taxon>Dictyoptera</taxon>
        <taxon>Blattodea</taxon>
        <taxon>Blaberoidea</taxon>
        <taxon>Blaberidae</taxon>
        <taxon>Diplopterinae</taxon>
        <taxon>Diploptera</taxon>
    </lineage>
</organism>
<keyword evidence="1" id="KW-1133">Transmembrane helix</keyword>
<feature type="transmembrane region" description="Helical" evidence="1">
    <location>
        <begin position="52"/>
        <end position="73"/>
    </location>
</feature>
<feature type="transmembrane region" description="Helical" evidence="1">
    <location>
        <begin position="21"/>
        <end position="46"/>
    </location>
</feature>
<evidence type="ECO:0000313" key="2">
    <source>
        <dbReference type="EMBL" id="KAJ9579878.1"/>
    </source>
</evidence>
<proteinExistence type="predicted"/>
<reference evidence="2" key="1">
    <citation type="journal article" date="2023" name="IScience">
        <title>Live-bearing cockroach genome reveals convergent evolutionary mechanisms linked to viviparity in insects and beyond.</title>
        <authorList>
            <person name="Fouks B."/>
            <person name="Harrison M.C."/>
            <person name="Mikhailova A.A."/>
            <person name="Marchal E."/>
            <person name="English S."/>
            <person name="Carruthers M."/>
            <person name="Jennings E.C."/>
            <person name="Chiamaka E.L."/>
            <person name="Frigard R.A."/>
            <person name="Pippel M."/>
            <person name="Attardo G.M."/>
            <person name="Benoit J.B."/>
            <person name="Bornberg-Bauer E."/>
            <person name="Tobe S.S."/>
        </authorList>
    </citation>
    <scope>NUCLEOTIDE SEQUENCE</scope>
    <source>
        <strain evidence="2">Stay&amp;Tobe</strain>
    </source>
</reference>
<feature type="non-terminal residue" evidence="2">
    <location>
        <position position="1"/>
    </location>
</feature>
<evidence type="ECO:0000256" key="1">
    <source>
        <dbReference type="SAM" id="Phobius"/>
    </source>
</evidence>
<comment type="caution">
    <text evidence="2">The sequence shown here is derived from an EMBL/GenBank/DDBJ whole genome shotgun (WGS) entry which is preliminary data.</text>
</comment>